<accession>A0A915LGR6</accession>
<dbReference type="InterPro" id="IPR050188">
    <property type="entry name" value="RluA_PseudoU_synthase"/>
</dbReference>
<dbReference type="PROSITE" id="PS01129">
    <property type="entry name" value="PSI_RLU"/>
    <property type="match status" value="1"/>
</dbReference>
<protein>
    <submittedName>
        <fullName evidence="3">Pseudouridine synthase RsuA/RluA-like domain-containing protein</fullName>
    </submittedName>
</protein>
<keyword evidence="2" id="KW-1185">Reference proteome</keyword>
<sequence>MTNPQYRIRNNDKFNHLVHRHENEIPDLPIKIIAETDDFLVVNKPSGLPVHPCGNYRFNSVKGLLENEYGRDVNELRTLYRLDRQTTGVLMFAKNYETDFKHLQYLGFPICNDTIYNNLVWGPLKGKGGDYGGKSIEQLRNDVVKQHDKKSWICESDPDYAQRLKEIGENDLYEHDQLDLLNLKFDELPSYDPICWNCATYQKRPFPDDHWFMPLHCWKYSGDGWSFESSLPEWVIQHSDLIQNNIQENKKEIQKITA</sequence>
<dbReference type="PANTHER" id="PTHR21600">
    <property type="entry name" value="MITOCHONDRIAL RNA PSEUDOURIDINE SYNTHASE"/>
    <property type="match status" value="1"/>
</dbReference>
<dbReference type="PANTHER" id="PTHR21600:SF40">
    <property type="entry name" value="PSEUDOURIDYLATE SYNTHASE RPUSD2"/>
    <property type="match status" value="1"/>
</dbReference>
<proteinExistence type="predicted"/>
<dbReference type="GO" id="GO:0003723">
    <property type="term" value="F:RNA binding"/>
    <property type="evidence" value="ECO:0007669"/>
    <property type="project" value="InterPro"/>
</dbReference>
<organism evidence="2 3">
    <name type="scientific">Meloidogyne javanica</name>
    <name type="common">Root-knot nematode worm</name>
    <dbReference type="NCBI Taxonomy" id="6303"/>
    <lineage>
        <taxon>Eukaryota</taxon>
        <taxon>Metazoa</taxon>
        <taxon>Ecdysozoa</taxon>
        <taxon>Nematoda</taxon>
        <taxon>Chromadorea</taxon>
        <taxon>Rhabditida</taxon>
        <taxon>Tylenchina</taxon>
        <taxon>Tylenchomorpha</taxon>
        <taxon>Tylenchoidea</taxon>
        <taxon>Meloidogynidae</taxon>
        <taxon>Meloidogyninae</taxon>
        <taxon>Meloidogyne</taxon>
        <taxon>Meloidogyne incognita group</taxon>
    </lineage>
</organism>
<evidence type="ECO:0000313" key="2">
    <source>
        <dbReference type="Proteomes" id="UP000887561"/>
    </source>
</evidence>
<dbReference type="GO" id="GO:0009982">
    <property type="term" value="F:pseudouridine synthase activity"/>
    <property type="evidence" value="ECO:0007669"/>
    <property type="project" value="InterPro"/>
</dbReference>
<dbReference type="Proteomes" id="UP000887561">
    <property type="component" value="Unplaced"/>
</dbReference>
<dbReference type="Gene3D" id="3.30.2350.10">
    <property type="entry name" value="Pseudouridine synthase"/>
    <property type="match status" value="1"/>
</dbReference>
<dbReference type="InterPro" id="IPR006145">
    <property type="entry name" value="PsdUridine_synth_RsuA/RluA"/>
</dbReference>
<name>A0A915LGR6_MELJA</name>
<dbReference type="GO" id="GO:0000455">
    <property type="term" value="P:enzyme-directed rRNA pseudouridine synthesis"/>
    <property type="evidence" value="ECO:0007669"/>
    <property type="project" value="TreeGrafter"/>
</dbReference>
<dbReference type="InterPro" id="IPR006224">
    <property type="entry name" value="PsdUridine_synth_RluA-like_CS"/>
</dbReference>
<evidence type="ECO:0000259" key="1">
    <source>
        <dbReference type="Pfam" id="PF00849"/>
    </source>
</evidence>
<dbReference type="WBParaSite" id="scaffold11592_cov163.g15722">
    <property type="protein sequence ID" value="scaffold11592_cov163.g15722"/>
    <property type="gene ID" value="scaffold11592_cov163.g15722"/>
</dbReference>
<feature type="domain" description="Pseudouridine synthase RsuA/RluA-like" evidence="1">
    <location>
        <begin position="38"/>
        <end position="98"/>
    </location>
</feature>
<dbReference type="AlphaFoldDB" id="A0A915LGR6"/>
<reference evidence="3" key="1">
    <citation type="submission" date="2022-11" db="UniProtKB">
        <authorList>
            <consortium name="WormBaseParasite"/>
        </authorList>
    </citation>
    <scope>IDENTIFICATION</scope>
</reference>
<dbReference type="Pfam" id="PF00849">
    <property type="entry name" value="PseudoU_synth_2"/>
    <property type="match status" value="1"/>
</dbReference>
<dbReference type="InterPro" id="IPR020103">
    <property type="entry name" value="PsdUridine_synth_cat_dom_sf"/>
</dbReference>
<evidence type="ECO:0000313" key="3">
    <source>
        <dbReference type="WBParaSite" id="scaffold11592_cov163.g15722"/>
    </source>
</evidence>
<dbReference type="SUPFAM" id="SSF55120">
    <property type="entry name" value="Pseudouridine synthase"/>
    <property type="match status" value="1"/>
</dbReference>